<organism evidence="4">
    <name type="scientific">Ananas comosus var. bracteatus</name>
    <name type="common">red pineapple</name>
    <dbReference type="NCBI Taxonomy" id="296719"/>
    <lineage>
        <taxon>Eukaryota</taxon>
        <taxon>Viridiplantae</taxon>
        <taxon>Streptophyta</taxon>
        <taxon>Embryophyta</taxon>
        <taxon>Tracheophyta</taxon>
        <taxon>Spermatophyta</taxon>
        <taxon>Magnoliopsida</taxon>
        <taxon>Liliopsida</taxon>
        <taxon>Poales</taxon>
        <taxon>Bromeliaceae</taxon>
        <taxon>Bromelioideae</taxon>
        <taxon>Ananas</taxon>
    </lineage>
</organism>
<proteinExistence type="predicted"/>
<name>A0A6V7PMG4_ANACO</name>
<dbReference type="AlphaFoldDB" id="A0A6V7PMG4"/>
<dbReference type="EMBL" id="LR862149">
    <property type="protein sequence ID" value="CAD1832024.1"/>
    <property type="molecule type" value="Genomic_DNA"/>
</dbReference>
<reference evidence="4" key="1">
    <citation type="submission" date="2020-07" db="EMBL/GenBank/DDBJ databases">
        <authorList>
            <person name="Lin J."/>
        </authorList>
    </citation>
    <scope>NUCLEOTIDE SEQUENCE</scope>
</reference>
<keyword evidence="1" id="KW-0175">Coiled coil</keyword>
<evidence type="ECO:0000256" key="1">
    <source>
        <dbReference type="SAM" id="Coils"/>
    </source>
</evidence>
<sequence>MRAALARVGSSRSTADLPGPGIILNPSLTVNQRSDLGHDKTLAHPRVLLVVPIVLIVLLFCNRSDAVIGDVIDTEALDLKPNQEIEKLKSKIETLGIKYEIGDAIDSEALDLKPEQEIEKLNSKIETLGIKYEIDDAIDSEALDLKPKQEIEKLKSKIESLESTALERINELKRKNDQIRHLEDAIKEKSAYIGSLISEIGLLQEKGVMEDEEAVRKVHAHNEELQNWIAKLQSELEIKRKRREAFEVRGSEAEKEVNKLIRKLEKVEKTNGEQRAKIHDIEHSLQVAEKDLMGAQREARTKAKELTEFYTAWLPHWLVMHVVYFQDLASTRWDRHGRPALDFCLQKVAEKAAQSRKWMEPHLNAAKTVWIPTIRDHCMTIANFAEHYVRMTSGKTVEAYGACRSTINRHIIKLKEKIDPFVQEAKKLSEPHINKISTITGPHVAQVHLAFEPYKKHVVLSFQKFLETASSYRHQVHKAVQENLKKHELTKPLATKMLGWCMGIALSASTLLCLYKIFSVIYRKRIRRTGKMSSPNHPSRRHKRRHVDKKNVYVEGM</sequence>
<gene>
    <name evidence="4" type="ORF">CB5_LOCUS15235</name>
</gene>
<evidence type="ECO:0000313" key="4">
    <source>
        <dbReference type="EMBL" id="CAD1832024.1"/>
    </source>
</evidence>
<feature type="coiled-coil region" evidence="1">
    <location>
        <begin position="151"/>
        <end position="189"/>
    </location>
</feature>
<keyword evidence="3" id="KW-0812">Transmembrane</keyword>
<accession>A0A6V7PMG4</accession>
<evidence type="ECO:0000256" key="3">
    <source>
        <dbReference type="SAM" id="Phobius"/>
    </source>
</evidence>
<protein>
    <submittedName>
        <fullName evidence="4">Uncharacterized protein</fullName>
    </submittedName>
</protein>
<feature type="transmembrane region" description="Helical" evidence="3">
    <location>
        <begin position="497"/>
        <end position="518"/>
    </location>
</feature>
<dbReference type="PANTHER" id="PTHR34360">
    <property type="entry name" value="OS08G0519400 PROTEIN"/>
    <property type="match status" value="1"/>
</dbReference>
<feature type="compositionally biased region" description="Basic residues" evidence="2">
    <location>
        <begin position="538"/>
        <end position="548"/>
    </location>
</feature>
<evidence type="ECO:0000256" key="2">
    <source>
        <dbReference type="SAM" id="MobiDB-lite"/>
    </source>
</evidence>
<keyword evidence="3" id="KW-0472">Membrane</keyword>
<dbReference type="PANTHER" id="PTHR34360:SF11">
    <property type="entry name" value="OS04G0607150 PROTEIN"/>
    <property type="match status" value="1"/>
</dbReference>
<feature type="coiled-coil region" evidence="1">
    <location>
        <begin position="222"/>
        <end position="305"/>
    </location>
</feature>
<keyword evidence="3" id="KW-1133">Transmembrane helix</keyword>
<feature type="region of interest" description="Disordered" evidence="2">
    <location>
        <begin position="529"/>
        <end position="550"/>
    </location>
</feature>